<dbReference type="VEuPathDB" id="AmoebaDB:EIN_040820"/>
<evidence type="ECO:0000313" key="2">
    <source>
        <dbReference type="EMBL" id="ELP85488.1"/>
    </source>
</evidence>
<dbReference type="GO" id="GO:0005737">
    <property type="term" value="C:cytoplasm"/>
    <property type="evidence" value="ECO:0007669"/>
    <property type="project" value="TreeGrafter"/>
</dbReference>
<feature type="coiled-coil region" evidence="1">
    <location>
        <begin position="103"/>
        <end position="218"/>
    </location>
</feature>
<dbReference type="GO" id="GO:0016460">
    <property type="term" value="C:myosin II complex"/>
    <property type="evidence" value="ECO:0007669"/>
    <property type="project" value="TreeGrafter"/>
</dbReference>
<feature type="non-terminal residue" evidence="2">
    <location>
        <position position="342"/>
    </location>
</feature>
<organism evidence="2 3">
    <name type="scientific">Entamoeba invadens IP1</name>
    <dbReference type="NCBI Taxonomy" id="370355"/>
    <lineage>
        <taxon>Eukaryota</taxon>
        <taxon>Amoebozoa</taxon>
        <taxon>Evosea</taxon>
        <taxon>Archamoebae</taxon>
        <taxon>Mastigamoebida</taxon>
        <taxon>Entamoebidae</taxon>
        <taxon>Entamoeba</taxon>
    </lineage>
</organism>
<protein>
    <submittedName>
        <fullName evidence="2">Uncharacterized protein</fullName>
    </submittedName>
</protein>
<dbReference type="SUPFAM" id="SSF90257">
    <property type="entry name" value="Myosin rod fragments"/>
    <property type="match status" value="1"/>
</dbReference>
<feature type="non-terminal residue" evidence="2">
    <location>
        <position position="1"/>
    </location>
</feature>
<accession>A0A0A1TZ50</accession>
<reference evidence="2 3" key="1">
    <citation type="submission" date="2012-10" db="EMBL/GenBank/DDBJ databases">
        <authorList>
            <person name="Zafar N."/>
            <person name="Inman J."/>
            <person name="Hall N."/>
            <person name="Lorenzi H."/>
            <person name="Caler E."/>
        </authorList>
    </citation>
    <scope>NUCLEOTIDE SEQUENCE [LARGE SCALE GENOMIC DNA]</scope>
    <source>
        <strain evidence="2 3">IP1</strain>
    </source>
</reference>
<dbReference type="Gene3D" id="1.20.5.340">
    <property type="match status" value="1"/>
</dbReference>
<evidence type="ECO:0000313" key="3">
    <source>
        <dbReference type="Proteomes" id="UP000014680"/>
    </source>
</evidence>
<dbReference type="RefSeq" id="XP_004184834.1">
    <property type="nucleotide sequence ID" value="XM_004184786.1"/>
</dbReference>
<sequence length="342" mass="39255">MPLQELQLPQPWSQFSTRPNEQGHCISVGVLAEIEEIRENRVTEIVGGLHVCAKAISQRKLIEWKLDEQIVIIVIQDTIHIWYHFRNWVWFRLFQKVRPILKKRRVDEEFAAKDKEIEALKKKLAEEIAKSEAVEKALSEMKIKNIDLETLKESVITELNKDIEDKEGEISDLKKKLEAEEDNSKDLETQLHEKENIIADLEKQVKKLQNTISGVNAQNEDTGTKDKLEADAENTNGKKYVQEKQLSQLKADNDNLTKAKFVVDAKLEDAEREKAALNEENFDYLKKNADTDAADKKKLNGTVNKSNKKIEELSAKVDELTGVITKIEQEVVEANEELETVK</sequence>
<dbReference type="GO" id="GO:0000146">
    <property type="term" value="F:microfilament motor activity"/>
    <property type="evidence" value="ECO:0007669"/>
    <property type="project" value="TreeGrafter"/>
</dbReference>
<dbReference type="PANTHER" id="PTHR45615">
    <property type="entry name" value="MYOSIN HEAVY CHAIN, NON-MUSCLE"/>
    <property type="match status" value="1"/>
</dbReference>
<dbReference type="Proteomes" id="UP000014680">
    <property type="component" value="Unassembled WGS sequence"/>
</dbReference>
<feature type="coiled-coil region" evidence="1">
    <location>
        <begin position="260"/>
        <end position="337"/>
    </location>
</feature>
<dbReference type="KEGG" id="eiv:EIN_040820"/>
<proteinExistence type="predicted"/>
<keyword evidence="3" id="KW-1185">Reference proteome</keyword>
<dbReference type="GO" id="GO:0032982">
    <property type="term" value="C:myosin filament"/>
    <property type="evidence" value="ECO:0007669"/>
    <property type="project" value="TreeGrafter"/>
</dbReference>
<keyword evidence="1" id="KW-0175">Coiled coil</keyword>
<dbReference type="PANTHER" id="PTHR45615:SF40">
    <property type="entry name" value="MYOSIN HEAVY CHAIN, NON-MUSCLE"/>
    <property type="match status" value="1"/>
</dbReference>
<dbReference type="GeneID" id="14884447"/>
<dbReference type="GO" id="GO:0051015">
    <property type="term" value="F:actin filament binding"/>
    <property type="evidence" value="ECO:0007669"/>
    <property type="project" value="TreeGrafter"/>
</dbReference>
<name>A0A0A1TZ50_ENTIV</name>
<dbReference type="OrthoDB" id="10254995at2759"/>
<dbReference type="EMBL" id="KB207071">
    <property type="protein sequence ID" value="ELP85488.1"/>
    <property type="molecule type" value="Genomic_DNA"/>
</dbReference>
<evidence type="ECO:0000256" key="1">
    <source>
        <dbReference type="SAM" id="Coils"/>
    </source>
</evidence>
<dbReference type="AlphaFoldDB" id="A0A0A1TZ50"/>
<gene>
    <name evidence="2" type="ORF">EIN_040820</name>
</gene>
<dbReference type="Gene3D" id="1.20.5.4820">
    <property type="match status" value="1"/>
</dbReference>